<protein>
    <submittedName>
        <fullName evidence="1">Zinc finger SWIM domain-containing protein</fullName>
    </submittedName>
</protein>
<name>A0A0J6S2P5_9HYPH</name>
<feature type="non-terminal residue" evidence="1">
    <location>
        <position position="1"/>
    </location>
</feature>
<evidence type="ECO:0000313" key="2">
    <source>
        <dbReference type="Proteomes" id="UP000035955"/>
    </source>
</evidence>
<reference evidence="1 2" key="1">
    <citation type="submission" date="2015-03" db="EMBL/GenBank/DDBJ databases">
        <title>Genome sequencing of Methylobacterium variabile DSM 16961.</title>
        <authorList>
            <person name="Chaudhry V."/>
            <person name="Patil P.B."/>
        </authorList>
    </citation>
    <scope>NUCLEOTIDE SEQUENCE [LARGE SCALE GENOMIC DNA]</scope>
    <source>
        <strain evidence="1 2">DSM 16961</strain>
    </source>
</reference>
<organism evidence="1 2">
    <name type="scientific">Methylobacterium variabile</name>
    <dbReference type="NCBI Taxonomy" id="298794"/>
    <lineage>
        <taxon>Bacteria</taxon>
        <taxon>Pseudomonadati</taxon>
        <taxon>Pseudomonadota</taxon>
        <taxon>Alphaproteobacteria</taxon>
        <taxon>Hyphomicrobiales</taxon>
        <taxon>Methylobacteriaceae</taxon>
        <taxon>Methylobacterium</taxon>
    </lineage>
</organism>
<gene>
    <name evidence="1" type="ORF">VQ02_32570</name>
</gene>
<keyword evidence="2" id="KW-1185">Reference proteome</keyword>
<dbReference type="PATRIC" id="fig|298794.3.peg.5112"/>
<dbReference type="AlphaFoldDB" id="A0A0J6S2P5"/>
<proteinExistence type="predicted"/>
<dbReference type="EMBL" id="LABY01000341">
    <property type="protein sequence ID" value="KMO27788.1"/>
    <property type="molecule type" value="Genomic_DNA"/>
</dbReference>
<dbReference type="Proteomes" id="UP000035955">
    <property type="component" value="Unassembled WGS sequence"/>
</dbReference>
<evidence type="ECO:0000313" key="1">
    <source>
        <dbReference type="EMBL" id="KMO27788.1"/>
    </source>
</evidence>
<sequence>PLRAVFREGRAGPAAEARLPGGGNVAAARDAFAEVLARAPWTERWPVRLAGVRLGRLPAGSQAAFAAGDGTGCLPLRADPRLPSLLAVAAGRPVDLFGLYDGHGLNPLALVAGGRLYAMPSQNAQPVLFQVA</sequence>
<dbReference type="InterPro" id="IPR000222">
    <property type="entry name" value="PP2C_BS"/>
</dbReference>
<dbReference type="GO" id="GO:0043169">
    <property type="term" value="F:cation binding"/>
    <property type="evidence" value="ECO:0007669"/>
    <property type="project" value="InterPro"/>
</dbReference>
<comment type="caution">
    <text evidence="1">The sequence shown here is derived from an EMBL/GenBank/DDBJ whole genome shotgun (WGS) entry which is preliminary data.</text>
</comment>
<dbReference type="PROSITE" id="PS01032">
    <property type="entry name" value="PPM_1"/>
    <property type="match status" value="1"/>
</dbReference>
<accession>A0A0J6S2P5</accession>